<dbReference type="EMBL" id="JAQJAN010000003">
    <property type="protein sequence ID" value="KAJ5733842.1"/>
    <property type="molecule type" value="Genomic_DNA"/>
</dbReference>
<evidence type="ECO:0000256" key="1">
    <source>
        <dbReference type="PROSITE-ProRule" id="PRU00339"/>
    </source>
</evidence>
<sequence>MADLDSEQQSTWKSRGSGATGALSDDRLDINAASSPGALGALTLVPDSSDSESHLDSFISRLNRDLEYMRENLIESKQQRLDLMSLVTSLQLPANESQLDLDYQLTRLEISNLITTGMNYIALRQYNEAEEEINRALDLAERASEELELARCYYWLGRIQVEQRNFPLAYQYFKDAQTLRMDYRCLESHSLKFYLEFAKPGGVTKLELPFSDALHVNLGFELANTYSINDSRDLSKKRKWESPKTWSRVLRTSNSPRHTLKATNRLNLWKVLNTEDDIDEDHSSRTPSKPEISLDELEWAQLEKVRSRPPQKKSFTFRYYPRGLASRTRTTKIFTSEQPGENLMSADEWEVLQKHAKNKKVTMAYLANERRKYNGTDKRK</sequence>
<keyword evidence="2" id="KW-0175">Coiled coil</keyword>
<accession>A0AAD6MYY5</accession>
<evidence type="ECO:0000256" key="3">
    <source>
        <dbReference type="SAM" id="MobiDB-lite"/>
    </source>
</evidence>
<dbReference type="Proteomes" id="UP001215712">
    <property type="component" value="Unassembled WGS sequence"/>
</dbReference>
<feature type="region of interest" description="Disordered" evidence="3">
    <location>
        <begin position="1"/>
        <end position="27"/>
    </location>
</feature>
<name>A0AAD6MYY5_9EURO</name>
<dbReference type="InterPro" id="IPR011990">
    <property type="entry name" value="TPR-like_helical_dom_sf"/>
</dbReference>
<gene>
    <name evidence="4" type="ORF">N7493_002628</name>
</gene>
<feature type="repeat" description="TPR" evidence="1">
    <location>
        <begin position="110"/>
        <end position="143"/>
    </location>
</feature>
<keyword evidence="5" id="KW-1185">Reference proteome</keyword>
<proteinExistence type="predicted"/>
<dbReference type="SUPFAM" id="SSF48452">
    <property type="entry name" value="TPR-like"/>
    <property type="match status" value="1"/>
</dbReference>
<dbReference type="AlphaFoldDB" id="A0AAD6MYY5"/>
<evidence type="ECO:0000313" key="4">
    <source>
        <dbReference type="EMBL" id="KAJ5733842.1"/>
    </source>
</evidence>
<evidence type="ECO:0000256" key="2">
    <source>
        <dbReference type="SAM" id="Coils"/>
    </source>
</evidence>
<protein>
    <submittedName>
        <fullName evidence="4">Uncharacterized protein</fullName>
    </submittedName>
</protein>
<keyword evidence="1" id="KW-0802">TPR repeat</keyword>
<dbReference type="Gene3D" id="1.25.40.10">
    <property type="entry name" value="Tetratricopeptide repeat domain"/>
    <property type="match status" value="1"/>
</dbReference>
<organism evidence="4 5">
    <name type="scientific">Penicillium malachiteum</name>
    <dbReference type="NCBI Taxonomy" id="1324776"/>
    <lineage>
        <taxon>Eukaryota</taxon>
        <taxon>Fungi</taxon>
        <taxon>Dikarya</taxon>
        <taxon>Ascomycota</taxon>
        <taxon>Pezizomycotina</taxon>
        <taxon>Eurotiomycetes</taxon>
        <taxon>Eurotiomycetidae</taxon>
        <taxon>Eurotiales</taxon>
        <taxon>Aspergillaceae</taxon>
        <taxon>Penicillium</taxon>
    </lineage>
</organism>
<reference evidence="4" key="2">
    <citation type="submission" date="2023-01" db="EMBL/GenBank/DDBJ databases">
        <authorList>
            <person name="Petersen C."/>
        </authorList>
    </citation>
    <scope>NUCLEOTIDE SEQUENCE</scope>
    <source>
        <strain evidence="4">IBT 17514</strain>
    </source>
</reference>
<comment type="caution">
    <text evidence="4">The sequence shown here is derived from an EMBL/GenBank/DDBJ whole genome shotgun (WGS) entry which is preliminary data.</text>
</comment>
<dbReference type="InterPro" id="IPR019734">
    <property type="entry name" value="TPR_rpt"/>
</dbReference>
<evidence type="ECO:0000313" key="5">
    <source>
        <dbReference type="Proteomes" id="UP001215712"/>
    </source>
</evidence>
<feature type="coiled-coil region" evidence="2">
    <location>
        <begin position="123"/>
        <end position="150"/>
    </location>
</feature>
<dbReference type="PROSITE" id="PS50005">
    <property type="entry name" value="TPR"/>
    <property type="match status" value="1"/>
</dbReference>
<reference evidence="4" key="1">
    <citation type="journal article" date="2023" name="IMA Fungus">
        <title>Comparative genomic study of the Penicillium genus elucidates a diverse pangenome and 15 lateral gene transfer events.</title>
        <authorList>
            <person name="Petersen C."/>
            <person name="Sorensen T."/>
            <person name="Nielsen M.R."/>
            <person name="Sondergaard T.E."/>
            <person name="Sorensen J.L."/>
            <person name="Fitzpatrick D.A."/>
            <person name="Frisvad J.C."/>
            <person name="Nielsen K.L."/>
        </authorList>
    </citation>
    <scope>NUCLEOTIDE SEQUENCE</scope>
    <source>
        <strain evidence="4">IBT 17514</strain>
    </source>
</reference>